<dbReference type="PANTHER" id="PTHR11941">
    <property type="entry name" value="ENOYL-COA HYDRATASE-RELATED"/>
    <property type="match status" value="1"/>
</dbReference>
<dbReference type="InterPro" id="IPR018376">
    <property type="entry name" value="Enoyl-CoA_hyd/isom_CS"/>
</dbReference>
<dbReference type="AlphaFoldDB" id="A0A3N0GHJ5"/>
<dbReference type="RefSeq" id="WP_123225150.1">
    <property type="nucleotide sequence ID" value="NZ_RJSF01000047.1"/>
</dbReference>
<sequence>MHQGVRTEQRDATLIITLDRPKANAIDARTSRALYEAFAELNTRDDLRVGVITAAGNRFFSAGWDLKAAADGEAHHADHGPGGFAGLTEFPGLKKPVIAAVNGAAYGGGVELMLAAHMVVASSEARFAFPEARLGLLPDAGGLNRLPALLPRPLALELLLTARTFSVDEALRWGLVNRIVSPADVLGAALELAQEVCLSAPLSVEATLKAVREVEGLSDQEAFDRLRKAVPLVSGISETADAQEGARAFAEGRTPNWAGR</sequence>
<dbReference type="CDD" id="cd06558">
    <property type="entry name" value="crotonase-like"/>
    <property type="match status" value="1"/>
</dbReference>
<evidence type="ECO:0000256" key="4">
    <source>
        <dbReference type="ARBA" id="ARBA00023709"/>
    </source>
</evidence>
<accession>A0A3N0GHJ5</accession>
<dbReference type="InterPro" id="IPR029045">
    <property type="entry name" value="ClpP/crotonase-like_dom_sf"/>
</dbReference>
<comment type="similarity">
    <text evidence="1 6">Belongs to the enoyl-CoA hydratase/isomerase family.</text>
</comment>
<evidence type="ECO:0000313" key="8">
    <source>
        <dbReference type="Proteomes" id="UP000279994"/>
    </source>
</evidence>
<dbReference type="EC" id="4.2.1.17" evidence="2"/>
<dbReference type="PANTHER" id="PTHR11941:SF54">
    <property type="entry name" value="ENOYL-COA HYDRATASE, MITOCHONDRIAL"/>
    <property type="match status" value="1"/>
</dbReference>
<dbReference type="EMBL" id="RJSF01000047">
    <property type="protein sequence ID" value="RNM11917.1"/>
    <property type="molecule type" value="Genomic_DNA"/>
</dbReference>
<comment type="catalytic activity">
    <reaction evidence="4">
        <text>a (3S)-3-hydroxyacyl-CoA = a (2E)-enoyl-CoA + H2O</text>
        <dbReference type="Rhea" id="RHEA:16105"/>
        <dbReference type="ChEBI" id="CHEBI:15377"/>
        <dbReference type="ChEBI" id="CHEBI:57318"/>
        <dbReference type="ChEBI" id="CHEBI:58856"/>
        <dbReference type="EC" id="4.2.1.17"/>
    </reaction>
</comment>
<dbReference type="Gene3D" id="3.90.226.10">
    <property type="entry name" value="2-enoyl-CoA Hydratase, Chain A, domain 1"/>
    <property type="match status" value="1"/>
</dbReference>
<dbReference type="Pfam" id="PF00378">
    <property type="entry name" value="ECH_1"/>
    <property type="match status" value="1"/>
</dbReference>
<evidence type="ECO:0000256" key="6">
    <source>
        <dbReference type="RuleBase" id="RU003707"/>
    </source>
</evidence>
<dbReference type="InterPro" id="IPR014748">
    <property type="entry name" value="Enoyl-CoA_hydra_C"/>
</dbReference>
<evidence type="ECO:0000256" key="1">
    <source>
        <dbReference type="ARBA" id="ARBA00005254"/>
    </source>
</evidence>
<dbReference type="PROSITE" id="PS00166">
    <property type="entry name" value="ENOYL_COA_HYDRATASE"/>
    <property type="match status" value="1"/>
</dbReference>
<dbReference type="Proteomes" id="UP000279994">
    <property type="component" value="Unassembled WGS sequence"/>
</dbReference>
<evidence type="ECO:0000256" key="3">
    <source>
        <dbReference type="ARBA" id="ARBA00023239"/>
    </source>
</evidence>
<evidence type="ECO:0000313" key="7">
    <source>
        <dbReference type="EMBL" id="RNM11917.1"/>
    </source>
</evidence>
<name>A0A3N0GHJ5_9ACTN</name>
<gene>
    <name evidence="7" type="ORF">EFL26_21925</name>
</gene>
<protein>
    <recommendedName>
        <fullName evidence="2">enoyl-CoA hydratase</fullName>
        <ecNumber evidence="2">4.2.1.17</ecNumber>
    </recommendedName>
</protein>
<dbReference type="InterPro" id="IPR001753">
    <property type="entry name" value="Enoyl-CoA_hydra/iso"/>
</dbReference>
<evidence type="ECO:0000256" key="2">
    <source>
        <dbReference type="ARBA" id="ARBA00012076"/>
    </source>
</evidence>
<dbReference type="GO" id="GO:0004300">
    <property type="term" value="F:enoyl-CoA hydratase activity"/>
    <property type="evidence" value="ECO:0007669"/>
    <property type="project" value="UniProtKB-EC"/>
</dbReference>
<dbReference type="SUPFAM" id="SSF52096">
    <property type="entry name" value="ClpP/crotonase"/>
    <property type="match status" value="1"/>
</dbReference>
<organism evidence="7 8">
    <name type="scientific">Nocardioides pocheonensis</name>
    <dbReference type="NCBI Taxonomy" id="661485"/>
    <lineage>
        <taxon>Bacteria</taxon>
        <taxon>Bacillati</taxon>
        <taxon>Actinomycetota</taxon>
        <taxon>Actinomycetes</taxon>
        <taxon>Propionibacteriales</taxon>
        <taxon>Nocardioidaceae</taxon>
        <taxon>Nocardioides</taxon>
    </lineage>
</organism>
<reference evidence="7 8" key="1">
    <citation type="submission" date="2018-11" db="EMBL/GenBank/DDBJ databases">
        <authorList>
            <person name="Li F."/>
        </authorList>
    </citation>
    <scope>NUCLEOTIDE SEQUENCE [LARGE SCALE GENOMIC DNA]</scope>
    <source>
        <strain evidence="7 8">Gsoil 818</strain>
    </source>
</reference>
<keyword evidence="3" id="KW-0456">Lyase</keyword>
<dbReference type="Gene3D" id="1.10.12.10">
    <property type="entry name" value="Lyase 2-enoyl-coa Hydratase, Chain A, domain 2"/>
    <property type="match status" value="1"/>
</dbReference>
<evidence type="ECO:0000256" key="5">
    <source>
        <dbReference type="ARBA" id="ARBA00023717"/>
    </source>
</evidence>
<comment type="caution">
    <text evidence="7">The sequence shown here is derived from an EMBL/GenBank/DDBJ whole genome shotgun (WGS) entry which is preliminary data.</text>
</comment>
<dbReference type="OrthoDB" id="4308938at2"/>
<keyword evidence="8" id="KW-1185">Reference proteome</keyword>
<proteinExistence type="inferred from homology"/>
<dbReference type="FunFam" id="3.90.226.10:FF:000009">
    <property type="entry name" value="Carnitinyl-CoA dehydratase"/>
    <property type="match status" value="1"/>
</dbReference>
<comment type="catalytic activity">
    <reaction evidence="5">
        <text>a 4-saturated-(3S)-3-hydroxyacyl-CoA = a (3E)-enoyl-CoA + H2O</text>
        <dbReference type="Rhea" id="RHEA:20724"/>
        <dbReference type="ChEBI" id="CHEBI:15377"/>
        <dbReference type="ChEBI" id="CHEBI:58521"/>
        <dbReference type="ChEBI" id="CHEBI:137480"/>
        <dbReference type="EC" id="4.2.1.17"/>
    </reaction>
</comment>
<dbReference type="GO" id="GO:0006635">
    <property type="term" value="P:fatty acid beta-oxidation"/>
    <property type="evidence" value="ECO:0007669"/>
    <property type="project" value="TreeGrafter"/>
</dbReference>